<dbReference type="Proteomes" id="UP000192936">
    <property type="component" value="Unassembled WGS sequence"/>
</dbReference>
<dbReference type="GO" id="GO:0004713">
    <property type="term" value="F:protein tyrosine kinase activity"/>
    <property type="evidence" value="ECO:0007669"/>
    <property type="project" value="TreeGrafter"/>
</dbReference>
<evidence type="ECO:0000313" key="3">
    <source>
        <dbReference type="Proteomes" id="UP000192936"/>
    </source>
</evidence>
<feature type="transmembrane region" description="Helical" evidence="1">
    <location>
        <begin position="43"/>
        <end position="64"/>
    </location>
</feature>
<reference evidence="2 3" key="1">
    <citation type="submission" date="2017-04" db="EMBL/GenBank/DDBJ databases">
        <authorList>
            <person name="Afonso C.L."/>
            <person name="Miller P.J."/>
            <person name="Scott M.A."/>
            <person name="Spackman E."/>
            <person name="Goraichik I."/>
            <person name="Dimitrov K.M."/>
            <person name="Suarez D.L."/>
            <person name="Swayne D.E."/>
        </authorList>
    </citation>
    <scope>NUCLEOTIDE SEQUENCE [LARGE SCALE GENOMIC DNA]</scope>
    <source>
        <strain evidence="2 3">A2P</strain>
    </source>
</reference>
<dbReference type="GO" id="GO:0005886">
    <property type="term" value="C:plasma membrane"/>
    <property type="evidence" value="ECO:0007669"/>
    <property type="project" value="TreeGrafter"/>
</dbReference>
<dbReference type="PANTHER" id="PTHR32309">
    <property type="entry name" value="TYROSINE-PROTEIN KINASE"/>
    <property type="match status" value="1"/>
</dbReference>
<organism evidence="2 3">
    <name type="scientific">Azospirillum oryzae</name>
    <dbReference type="NCBI Taxonomy" id="286727"/>
    <lineage>
        <taxon>Bacteria</taxon>
        <taxon>Pseudomonadati</taxon>
        <taxon>Pseudomonadota</taxon>
        <taxon>Alphaproteobacteria</taxon>
        <taxon>Rhodospirillales</taxon>
        <taxon>Azospirillaceae</taxon>
        <taxon>Azospirillum</taxon>
    </lineage>
</organism>
<dbReference type="InterPro" id="IPR050445">
    <property type="entry name" value="Bact_polysacc_biosynth/exp"/>
</dbReference>
<evidence type="ECO:0008006" key="4">
    <source>
        <dbReference type="Google" id="ProtNLM"/>
    </source>
</evidence>
<dbReference type="RefSeq" id="WP_085089278.1">
    <property type="nucleotide sequence ID" value="NZ_FXAK01000007.1"/>
</dbReference>
<evidence type="ECO:0000256" key="1">
    <source>
        <dbReference type="SAM" id="Phobius"/>
    </source>
</evidence>
<gene>
    <name evidence="2" type="ORF">SAMN02982917_4367</name>
</gene>
<name>A0A1X7GUR2_9PROT</name>
<protein>
    <recommendedName>
        <fullName evidence="4">Polysaccharide chain length determinant N-terminal domain-containing protein</fullName>
    </recommendedName>
</protein>
<keyword evidence="1" id="KW-1133">Transmembrane helix</keyword>
<dbReference type="AlphaFoldDB" id="A0A1X7GUR2"/>
<dbReference type="STRING" id="286727.SAMN02982917_4367"/>
<sequence length="334" mass="35505">MPDGVISPAKRHQPAPQALTLVLPASDGEGDLRAFVRTLRTGWRWLLAGWLSGLALAIAGMWAVTPAYTAAMVIGPTARVGSAAMGARVPTLSGRDSAAVAEPGAGDESLSDFARYLELFGSGPVAERLARDPDILRALFPDRWDAEAGRWRPPPGLLAMVKRGLLALVGRQDWVEPDGDRVARALRERLVVDMLRSGPMRRITFRHADRATALDLLGRIAAATDAHLRAEAARRSAAQIAHIKLRLGAVTVAEHRQALSDLLLDQERVAMMIGVDLPFAADLIQPPTAGILPDWPNPAVVVPLAGLVGLVAAAFGLSARHALRDHGIGVEAAS</sequence>
<accession>A0A1X7GUR2</accession>
<proteinExistence type="predicted"/>
<keyword evidence="1" id="KW-0812">Transmembrane</keyword>
<dbReference type="PANTHER" id="PTHR32309:SF13">
    <property type="entry name" value="FERRIC ENTEROBACTIN TRANSPORT PROTEIN FEPE"/>
    <property type="match status" value="1"/>
</dbReference>
<dbReference type="EMBL" id="FXAK01000007">
    <property type="protein sequence ID" value="SMF74555.1"/>
    <property type="molecule type" value="Genomic_DNA"/>
</dbReference>
<keyword evidence="1" id="KW-0472">Membrane</keyword>
<evidence type="ECO:0000313" key="2">
    <source>
        <dbReference type="EMBL" id="SMF74555.1"/>
    </source>
</evidence>
<dbReference type="OrthoDB" id="7350781at2"/>